<dbReference type="EMBL" id="SRRZ01000105">
    <property type="protein sequence ID" value="NQE36943.1"/>
    <property type="molecule type" value="Genomic_DNA"/>
</dbReference>
<protein>
    <submittedName>
        <fullName evidence="2">Phytochrome-like protein cph2</fullName>
    </submittedName>
</protein>
<evidence type="ECO:0000313" key="2">
    <source>
        <dbReference type="EMBL" id="NQE36943.1"/>
    </source>
</evidence>
<evidence type="ECO:0000259" key="1">
    <source>
        <dbReference type="PROSITE" id="PS50883"/>
    </source>
</evidence>
<accession>A0ABX2D553</accession>
<dbReference type="PROSITE" id="PS50883">
    <property type="entry name" value="EAL"/>
    <property type="match status" value="1"/>
</dbReference>
<gene>
    <name evidence="2" type="primary">cph2_17</name>
    <name evidence="2" type="ORF">E5S67_04709</name>
</gene>
<keyword evidence="3" id="KW-1185">Reference proteome</keyword>
<proteinExistence type="predicted"/>
<organism evidence="2 3">
    <name type="scientific">Microcoleus asticus IPMA8</name>
    <dbReference type="NCBI Taxonomy" id="2563858"/>
    <lineage>
        <taxon>Bacteria</taxon>
        <taxon>Bacillati</taxon>
        <taxon>Cyanobacteriota</taxon>
        <taxon>Cyanophyceae</taxon>
        <taxon>Oscillatoriophycideae</taxon>
        <taxon>Oscillatoriales</taxon>
        <taxon>Microcoleaceae</taxon>
        <taxon>Microcoleus</taxon>
        <taxon>Microcoleus asticus</taxon>
    </lineage>
</organism>
<reference evidence="2 3" key="1">
    <citation type="journal article" date="2020" name="Sci. Rep.">
        <title>A novel cyanobacterial geosmin producer, revising GeoA distribution and dispersion patterns in Bacteria.</title>
        <authorList>
            <person name="Churro C."/>
            <person name="Semedo-Aguiar A.P."/>
            <person name="Silva A.D."/>
            <person name="Pereira-Leal J.B."/>
            <person name="Leite R.B."/>
        </authorList>
    </citation>
    <scope>NUCLEOTIDE SEQUENCE [LARGE SCALE GENOMIC DNA]</scope>
    <source>
        <strain evidence="2 3">IPMA8</strain>
    </source>
</reference>
<dbReference type="PANTHER" id="PTHR33121">
    <property type="entry name" value="CYCLIC DI-GMP PHOSPHODIESTERASE PDEF"/>
    <property type="match status" value="1"/>
</dbReference>
<dbReference type="Proteomes" id="UP000702425">
    <property type="component" value="Unassembled WGS sequence"/>
</dbReference>
<comment type="caution">
    <text evidence="2">The sequence shown here is derived from an EMBL/GenBank/DDBJ whole genome shotgun (WGS) entry which is preliminary data.</text>
</comment>
<feature type="domain" description="EAL" evidence="1">
    <location>
        <begin position="1"/>
        <end position="91"/>
    </location>
</feature>
<sequence length="91" mass="10400">MMLNFDITYNVLSLLLERSIWIYVDDLGTGYADFNYQKIFPVKSLKIDRSFVRDFASARSDRGIDKALLAMAHGLNLRTIAEAIQTPTQLQ</sequence>
<dbReference type="InterPro" id="IPR001633">
    <property type="entry name" value="EAL_dom"/>
</dbReference>
<evidence type="ECO:0000313" key="3">
    <source>
        <dbReference type="Proteomes" id="UP000702425"/>
    </source>
</evidence>
<dbReference type="PANTHER" id="PTHR33121:SF70">
    <property type="entry name" value="SIGNALING PROTEIN YKOW"/>
    <property type="match status" value="1"/>
</dbReference>
<dbReference type="InterPro" id="IPR050706">
    <property type="entry name" value="Cyclic-di-GMP_PDE-like"/>
</dbReference>
<name>A0ABX2D553_9CYAN</name>
<dbReference type="CDD" id="cd01948">
    <property type="entry name" value="EAL"/>
    <property type="match status" value="1"/>
</dbReference>
<dbReference type="Gene3D" id="3.20.20.450">
    <property type="entry name" value="EAL domain"/>
    <property type="match status" value="1"/>
</dbReference>
<dbReference type="InterPro" id="IPR035919">
    <property type="entry name" value="EAL_sf"/>
</dbReference>
<dbReference type="Pfam" id="PF00563">
    <property type="entry name" value="EAL"/>
    <property type="match status" value="1"/>
</dbReference>
<dbReference type="SUPFAM" id="SSF141868">
    <property type="entry name" value="EAL domain-like"/>
    <property type="match status" value="1"/>
</dbReference>